<evidence type="ECO:0000313" key="3">
    <source>
        <dbReference type="Proteomes" id="UP001328733"/>
    </source>
</evidence>
<dbReference type="Gene3D" id="1.10.10.10">
    <property type="entry name" value="Winged helix-like DNA-binding domain superfamily/Winged helix DNA-binding domain"/>
    <property type="match status" value="1"/>
</dbReference>
<dbReference type="RefSeq" id="WP_332865341.1">
    <property type="nucleotide sequence ID" value="NZ_JBAFSM010000020.1"/>
</dbReference>
<organism evidence="2 3">
    <name type="scientific">Pannus brasiliensis CCIBt3594</name>
    <dbReference type="NCBI Taxonomy" id="1427578"/>
    <lineage>
        <taxon>Bacteria</taxon>
        <taxon>Bacillati</taxon>
        <taxon>Cyanobacteriota</taxon>
        <taxon>Cyanophyceae</taxon>
        <taxon>Oscillatoriophycideae</taxon>
        <taxon>Chroococcales</taxon>
        <taxon>Microcystaceae</taxon>
        <taxon>Pannus</taxon>
    </lineage>
</organism>
<dbReference type="GO" id="GO:0030151">
    <property type="term" value="F:molybdenum ion binding"/>
    <property type="evidence" value="ECO:0007669"/>
    <property type="project" value="InterPro"/>
</dbReference>
<accession>A0AAW9QL91</accession>
<dbReference type="Pfam" id="PF03473">
    <property type="entry name" value="MOSC"/>
    <property type="match status" value="1"/>
</dbReference>
<comment type="caution">
    <text evidence="2">The sequence shown here is derived from an EMBL/GenBank/DDBJ whole genome shotgun (WGS) entry which is preliminary data.</text>
</comment>
<keyword evidence="3" id="KW-1185">Reference proteome</keyword>
<gene>
    <name evidence="2" type="ORF">V0288_12115</name>
</gene>
<dbReference type="InterPro" id="IPR005302">
    <property type="entry name" value="MoCF_Sase_C"/>
</dbReference>
<dbReference type="Gene3D" id="2.40.33.20">
    <property type="entry name" value="PK beta-barrel domain-like"/>
    <property type="match status" value="1"/>
</dbReference>
<evidence type="ECO:0000313" key="2">
    <source>
        <dbReference type="EMBL" id="MEG3437863.1"/>
    </source>
</evidence>
<dbReference type="Proteomes" id="UP001328733">
    <property type="component" value="Unassembled WGS sequence"/>
</dbReference>
<dbReference type="InterPro" id="IPR036388">
    <property type="entry name" value="WH-like_DNA-bd_sf"/>
</dbReference>
<dbReference type="AlphaFoldDB" id="A0AAW9QL91"/>
<dbReference type="PROSITE" id="PS51340">
    <property type="entry name" value="MOSC"/>
    <property type="match status" value="1"/>
</dbReference>
<name>A0AAW9QL91_9CHRO</name>
<proteinExistence type="predicted"/>
<dbReference type="InterPro" id="IPR011037">
    <property type="entry name" value="Pyrv_Knase-like_insert_dom_sf"/>
</dbReference>
<dbReference type="EMBL" id="JBAFSM010000020">
    <property type="protein sequence ID" value="MEG3437863.1"/>
    <property type="molecule type" value="Genomic_DNA"/>
</dbReference>
<dbReference type="GO" id="GO:0003824">
    <property type="term" value="F:catalytic activity"/>
    <property type="evidence" value="ECO:0007669"/>
    <property type="project" value="InterPro"/>
</dbReference>
<protein>
    <submittedName>
        <fullName evidence="2">MOSC domain-containing protein</fullName>
    </submittedName>
</protein>
<sequence>MKASNGKITRNTVYVRQLSLKTRRGEPSRSRPSLTLTTGIGIDSDVHALAGSPRQVLLVGRRTLDDLDLQPGDLRENLLIEGEIEGFRSGEVLRVGSEALIRLMFSCEPCGNLEKIRPGLAKTIGSRRGMLGMVVRGGRIDPGDEVVPTDYRFPTLSDTVRERFHEFVARIPLGKVVRTSDLLLALGVSRAYYRTLPAFLKRATPDLPVHRLVSVDGGLFEKYLPAHAGLLCAEGVELTGERVAGKDYYWDTGEFHDLVLESDR</sequence>
<evidence type="ECO:0000259" key="1">
    <source>
        <dbReference type="PROSITE" id="PS51340"/>
    </source>
</evidence>
<dbReference type="GO" id="GO:0030170">
    <property type="term" value="F:pyridoxal phosphate binding"/>
    <property type="evidence" value="ECO:0007669"/>
    <property type="project" value="InterPro"/>
</dbReference>
<dbReference type="SUPFAM" id="SSF50800">
    <property type="entry name" value="PK beta-barrel domain-like"/>
    <property type="match status" value="1"/>
</dbReference>
<feature type="domain" description="MOSC" evidence="1">
    <location>
        <begin position="26"/>
        <end position="149"/>
    </location>
</feature>
<reference evidence="2 3" key="1">
    <citation type="submission" date="2024-01" db="EMBL/GenBank/DDBJ databases">
        <title>Genomic insights into the taxonomy and metabolism of the cyanobacterium Pannus brasiliensis CCIBt3594.</title>
        <authorList>
            <person name="Machado M."/>
            <person name="Botero N.B."/>
            <person name="Andreote A.P.D."/>
            <person name="Feitosa A.M.T."/>
            <person name="Popin R."/>
            <person name="Sivonen K."/>
            <person name="Fiore M.F."/>
        </authorList>
    </citation>
    <scope>NUCLEOTIDE SEQUENCE [LARGE SCALE GENOMIC DNA]</scope>
    <source>
        <strain evidence="2 3">CCIBt3594</strain>
    </source>
</reference>